<organism evidence="1 2">
    <name type="scientific">Klebsiella phage vB_KpnS-VAC70</name>
    <dbReference type="NCBI Taxonomy" id="2866699"/>
    <lineage>
        <taxon>Viruses</taxon>
        <taxon>Duplodnaviria</taxon>
        <taxon>Heunggongvirae</taxon>
        <taxon>Uroviricota</taxon>
        <taxon>Caudoviricetes</taxon>
        <taxon>Drexlerviridae</taxon>
        <taxon>Webervirus</taxon>
        <taxon>Webervirus VAC70</taxon>
    </lineage>
</organism>
<sequence length="60" mass="6938">MRIKAMKKEFGVSYFDSKGVKHWLVFANRFGFTKSKAEFFRESLIKNGGFIAAELTVEML</sequence>
<proteinExistence type="predicted"/>
<protein>
    <submittedName>
        <fullName evidence="1">Uncharacterized protein</fullName>
    </submittedName>
</protein>
<dbReference type="Proteomes" id="UP001144635">
    <property type="component" value="Segment"/>
</dbReference>
<reference evidence="1" key="1">
    <citation type="submission" date="2021-07" db="EMBL/GenBank/DDBJ databases">
        <authorList>
            <person name="Bleriot I."/>
            <person name="Blasco L."/>
            <person name="Pacios O."/>
            <person name="Fernandez-Garcia L."/>
            <person name="Ambroa A."/>
            <person name="Ortiz-Cartagena C."/>
            <person name="Fernandez-Cuenca F."/>
            <person name="Oteo J."/>
            <person name="Pascual A."/>
            <person name="Martinez-Martinez L."/>
            <person name="Domingo-Calap P."/>
            <person name="Wood T.K."/>
            <person name="Thomas M."/>
        </authorList>
    </citation>
    <scope>NUCLEOTIDE SEQUENCE</scope>
</reference>
<keyword evidence="2" id="KW-1185">Reference proteome</keyword>
<name>A0A8K1YYS8_9CAUD</name>
<dbReference type="EMBL" id="MZ571831">
    <property type="protein sequence ID" value="UEW68189.1"/>
    <property type="molecule type" value="Genomic_DNA"/>
</dbReference>
<accession>A0A8K1YYS8</accession>
<evidence type="ECO:0000313" key="1">
    <source>
        <dbReference type="EMBL" id="UEW68189.1"/>
    </source>
</evidence>
<evidence type="ECO:0000313" key="2">
    <source>
        <dbReference type="Proteomes" id="UP001144635"/>
    </source>
</evidence>